<evidence type="ECO:0000313" key="1">
    <source>
        <dbReference type="EMBL" id="TRD10661.1"/>
    </source>
</evidence>
<dbReference type="EMBL" id="VHJK01000001">
    <property type="protein sequence ID" value="TRD10661.1"/>
    <property type="molecule type" value="Genomic_DNA"/>
</dbReference>
<accession>A0A547P941</accession>
<reference evidence="1 2" key="1">
    <citation type="submission" date="2019-06" db="EMBL/GenBank/DDBJ databases">
        <title>Erythrobacter insulae sp. nov., isolated from a tidal flat.</title>
        <authorList>
            <person name="Yoon J.-H."/>
        </authorList>
    </citation>
    <scope>NUCLEOTIDE SEQUENCE [LARGE SCALE GENOMIC DNA]</scope>
    <source>
        <strain evidence="1 2">JBTF-M21</strain>
    </source>
</reference>
<dbReference type="OrthoDB" id="7433210at2"/>
<dbReference type="AlphaFoldDB" id="A0A547P941"/>
<comment type="caution">
    <text evidence="1">The sequence shown here is derived from an EMBL/GenBank/DDBJ whole genome shotgun (WGS) entry which is preliminary data.</text>
</comment>
<sequence length="174" mass="19153">MSRQPVFALCVAVASIGFFTYQLNSCSVEPEPPLPPRTDPVPIVKPADIAETIADPVLDQLISCEDDQGAVSVLYDFLVLDGKVWRYDSFDNIANRDCTLANANCKMGWFEGRLAVIEVAPSRTYTYLVDLEKLEMDEVVDLNFSNMDLEPTLNPIVPCTSKKPPLGILVNSGP</sequence>
<protein>
    <submittedName>
        <fullName evidence="1">Uncharacterized protein</fullName>
    </submittedName>
</protein>
<dbReference type="Proteomes" id="UP000316343">
    <property type="component" value="Unassembled WGS sequence"/>
</dbReference>
<evidence type="ECO:0000313" key="2">
    <source>
        <dbReference type="Proteomes" id="UP000316343"/>
    </source>
</evidence>
<organism evidence="1 2">
    <name type="scientific">Erythrobacter insulae</name>
    <dbReference type="NCBI Taxonomy" id="2584124"/>
    <lineage>
        <taxon>Bacteria</taxon>
        <taxon>Pseudomonadati</taxon>
        <taxon>Pseudomonadota</taxon>
        <taxon>Alphaproteobacteria</taxon>
        <taxon>Sphingomonadales</taxon>
        <taxon>Erythrobacteraceae</taxon>
        <taxon>Erythrobacter/Porphyrobacter group</taxon>
        <taxon>Erythrobacter</taxon>
    </lineage>
</organism>
<dbReference type="RefSeq" id="WP_142786923.1">
    <property type="nucleotide sequence ID" value="NZ_VHJK01000001.1"/>
</dbReference>
<keyword evidence="2" id="KW-1185">Reference proteome</keyword>
<name>A0A547P941_9SPHN</name>
<proteinExistence type="predicted"/>
<gene>
    <name evidence="1" type="ORF">FGU71_01440</name>
</gene>